<gene>
    <name evidence="2" type="ORF">ECRASSUSDP1_LOCUS16672</name>
</gene>
<name>A0AAD1XML3_EUPCR</name>
<reference evidence="2" key="1">
    <citation type="submission" date="2023-07" db="EMBL/GenBank/DDBJ databases">
        <authorList>
            <consortium name="AG Swart"/>
            <person name="Singh M."/>
            <person name="Singh A."/>
            <person name="Seah K."/>
            <person name="Emmerich C."/>
        </authorList>
    </citation>
    <scope>NUCLEOTIDE SEQUENCE</scope>
    <source>
        <strain evidence="2">DP1</strain>
    </source>
</reference>
<feature type="compositionally biased region" description="Basic and acidic residues" evidence="1">
    <location>
        <begin position="176"/>
        <end position="193"/>
    </location>
</feature>
<evidence type="ECO:0000256" key="1">
    <source>
        <dbReference type="SAM" id="MobiDB-lite"/>
    </source>
</evidence>
<sequence length="221" mass="26282">MITLKSKRIYAQMRNEIRQLERIVGLSELYGEIAMDLVVNSERDDAVREIGVLEKEIEKKIMCLENDKDYFEGISDQRLKLIYNNLKEQYDLKNEELRKSASLTKSHQRTSSFLVELKKEYNYFRDLHKRKQISKEHELPDYGNLKEYMEEFEHYVKPWDYDYDYNDSSDELDQTEEMRLKSEQEASDSKLLDGENELSIDSSYELSSKSHLTIVISDDSD</sequence>
<feature type="region of interest" description="Disordered" evidence="1">
    <location>
        <begin position="174"/>
        <end position="194"/>
    </location>
</feature>
<dbReference type="Proteomes" id="UP001295684">
    <property type="component" value="Unassembled WGS sequence"/>
</dbReference>
<organism evidence="2 3">
    <name type="scientific">Euplotes crassus</name>
    <dbReference type="NCBI Taxonomy" id="5936"/>
    <lineage>
        <taxon>Eukaryota</taxon>
        <taxon>Sar</taxon>
        <taxon>Alveolata</taxon>
        <taxon>Ciliophora</taxon>
        <taxon>Intramacronucleata</taxon>
        <taxon>Spirotrichea</taxon>
        <taxon>Hypotrichia</taxon>
        <taxon>Euplotida</taxon>
        <taxon>Euplotidae</taxon>
        <taxon>Moneuplotes</taxon>
    </lineage>
</organism>
<comment type="caution">
    <text evidence="2">The sequence shown here is derived from an EMBL/GenBank/DDBJ whole genome shotgun (WGS) entry which is preliminary data.</text>
</comment>
<dbReference type="EMBL" id="CAMPGE010016774">
    <property type="protein sequence ID" value="CAI2375310.1"/>
    <property type="molecule type" value="Genomic_DNA"/>
</dbReference>
<evidence type="ECO:0000313" key="2">
    <source>
        <dbReference type="EMBL" id="CAI2375310.1"/>
    </source>
</evidence>
<proteinExistence type="predicted"/>
<dbReference type="AlphaFoldDB" id="A0AAD1XML3"/>
<accession>A0AAD1XML3</accession>
<protein>
    <submittedName>
        <fullName evidence="2">Uncharacterized protein</fullName>
    </submittedName>
</protein>
<keyword evidence="3" id="KW-1185">Reference proteome</keyword>
<evidence type="ECO:0000313" key="3">
    <source>
        <dbReference type="Proteomes" id="UP001295684"/>
    </source>
</evidence>